<dbReference type="Proteomes" id="UP000299102">
    <property type="component" value="Unassembled WGS sequence"/>
</dbReference>
<dbReference type="EMBL" id="BGZK01001066">
    <property type="protein sequence ID" value="GBP70173.1"/>
    <property type="molecule type" value="Genomic_DNA"/>
</dbReference>
<organism evidence="1 2">
    <name type="scientific">Eumeta variegata</name>
    <name type="common">Bagworm moth</name>
    <name type="synonym">Eumeta japonica</name>
    <dbReference type="NCBI Taxonomy" id="151549"/>
    <lineage>
        <taxon>Eukaryota</taxon>
        <taxon>Metazoa</taxon>
        <taxon>Ecdysozoa</taxon>
        <taxon>Arthropoda</taxon>
        <taxon>Hexapoda</taxon>
        <taxon>Insecta</taxon>
        <taxon>Pterygota</taxon>
        <taxon>Neoptera</taxon>
        <taxon>Endopterygota</taxon>
        <taxon>Lepidoptera</taxon>
        <taxon>Glossata</taxon>
        <taxon>Ditrysia</taxon>
        <taxon>Tineoidea</taxon>
        <taxon>Psychidae</taxon>
        <taxon>Oiketicinae</taxon>
        <taxon>Eumeta</taxon>
    </lineage>
</organism>
<proteinExistence type="predicted"/>
<name>A0A4C1Y472_EUMVA</name>
<accession>A0A4C1Y472</accession>
<comment type="caution">
    <text evidence="1">The sequence shown here is derived from an EMBL/GenBank/DDBJ whole genome shotgun (WGS) entry which is preliminary data.</text>
</comment>
<reference evidence="1 2" key="1">
    <citation type="journal article" date="2019" name="Commun. Biol.">
        <title>The bagworm genome reveals a unique fibroin gene that provides high tensile strength.</title>
        <authorList>
            <person name="Kono N."/>
            <person name="Nakamura H."/>
            <person name="Ohtoshi R."/>
            <person name="Tomita M."/>
            <person name="Numata K."/>
            <person name="Arakawa K."/>
        </authorList>
    </citation>
    <scope>NUCLEOTIDE SEQUENCE [LARGE SCALE GENOMIC DNA]</scope>
</reference>
<evidence type="ECO:0000313" key="2">
    <source>
        <dbReference type="Proteomes" id="UP000299102"/>
    </source>
</evidence>
<sequence>MALCAVSDPFRAVTDENETIVLSLRPLERWALVRTRKRNNSSIFKMSKPARTLSALAHRFDGAMLQFHKTIRLSLGARGAGRGVGANEETELVAAGGRRHVLAVRRMRRPRPRRAPPTPNS</sequence>
<dbReference type="AlphaFoldDB" id="A0A4C1Y472"/>
<keyword evidence="2" id="KW-1185">Reference proteome</keyword>
<gene>
    <name evidence="1" type="ORF">EVAR_46668_1</name>
</gene>
<evidence type="ECO:0000313" key="1">
    <source>
        <dbReference type="EMBL" id="GBP70173.1"/>
    </source>
</evidence>
<protein>
    <submittedName>
        <fullName evidence="1">Uncharacterized protein</fullName>
    </submittedName>
</protein>